<protein>
    <recommendedName>
        <fullName evidence="1">Rubrerythrin diiron-binding domain-containing protein</fullName>
    </recommendedName>
</protein>
<feature type="domain" description="Rubrerythrin diiron-binding" evidence="1">
    <location>
        <begin position="8"/>
        <end position="144"/>
    </location>
</feature>
<proteinExistence type="predicted"/>
<dbReference type="AlphaFoldDB" id="E1YD06"/>
<dbReference type="Pfam" id="PF02915">
    <property type="entry name" value="Rubrerythrin"/>
    <property type="match status" value="1"/>
</dbReference>
<dbReference type="InterPro" id="IPR012347">
    <property type="entry name" value="Ferritin-like"/>
</dbReference>
<reference evidence="2" key="1">
    <citation type="journal article" date="2011" name="Environ. Microbiol.">
        <title>Genomic insights into the metabolic potential of the polycyclic aromatic hydrocarbon degrading sulfate-reducing Deltaproteobacterium N47.</title>
        <authorList>
            <person name="Bergmann F."/>
            <person name="Selesi D."/>
            <person name="Weinmaier T."/>
            <person name="Tischler P."/>
            <person name="Rattei T."/>
            <person name="Meckenstock R.U."/>
        </authorList>
    </citation>
    <scope>NUCLEOTIDE SEQUENCE</scope>
</reference>
<dbReference type="GO" id="GO:0016491">
    <property type="term" value="F:oxidoreductase activity"/>
    <property type="evidence" value="ECO:0007669"/>
    <property type="project" value="InterPro"/>
</dbReference>
<dbReference type="InterPro" id="IPR003251">
    <property type="entry name" value="Rr_diiron-bd_dom"/>
</dbReference>
<evidence type="ECO:0000259" key="1">
    <source>
        <dbReference type="Pfam" id="PF02915"/>
    </source>
</evidence>
<dbReference type="SUPFAM" id="SSF47240">
    <property type="entry name" value="Ferritin-like"/>
    <property type="match status" value="1"/>
</dbReference>
<gene>
    <name evidence="2" type="ORF">N47_G37740</name>
</gene>
<name>E1YD06_9BACT</name>
<organism evidence="2">
    <name type="scientific">uncultured Desulfobacterium sp</name>
    <dbReference type="NCBI Taxonomy" id="201089"/>
    <lineage>
        <taxon>Bacteria</taxon>
        <taxon>Pseudomonadati</taxon>
        <taxon>Thermodesulfobacteriota</taxon>
        <taxon>Desulfobacteria</taxon>
        <taxon>Desulfobacterales</taxon>
        <taxon>Desulfobacteriaceae</taxon>
        <taxon>Desulfobacterium</taxon>
        <taxon>environmental samples</taxon>
    </lineage>
</organism>
<sequence length="166" mass="19806">MRRHIVKIFELAKQVEKNGEKFYLDLAIKTTDIGLKNIFTLLAQDEKKHYAVLESMEQENDFELTDTNILKEAKEIFQNIKDRAVQINGSTSHQEVYEVALKNEEKSIEIYGQLLGSTIFENRREVIIKIIEEEKKHKYLIEQLIEFIRRPEFWLENAEFNHLDEY</sequence>
<dbReference type="CDD" id="cd01045">
    <property type="entry name" value="Ferritin_like_AB"/>
    <property type="match status" value="1"/>
</dbReference>
<dbReference type="InterPro" id="IPR009078">
    <property type="entry name" value="Ferritin-like_SF"/>
</dbReference>
<evidence type="ECO:0000313" key="2">
    <source>
        <dbReference type="EMBL" id="CBX28450.1"/>
    </source>
</evidence>
<dbReference type="PANTHER" id="PTHR33531:SF7">
    <property type="entry name" value="HYPOTHETICAL MEMBRANE PROTEIN, CONSERVED"/>
    <property type="match status" value="1"/>
</dbReference>
<accession>E1YD06</accession>
<dbReference type="Gene3D" id="1.20.1260.10">
    <property type="match status" value="1"/>
</dbReference>
<dbReference type="GO" id="GO:0046872">
    <property type="term" value="F:metal ion binding"/>
    <property type="evidence" value="ECO:0007669"/>
    <property type="project" value="InterPro"/>
</dbReference>
<dbReference type="EMBL" id="FR695868">
    <property type="protein sequence ID" value="CBX28450.1"/>
    <property type="molecule type" value="Genomic_DNA"/>
</dbReference>
<dbReference type="PANTHER" id="PTHR33531">
    <property type="entry name" value="RUBRERYTHRIN SUBFAMILY"/>
    <property type="match status" value="1"/>
</dbReference>